<dbReference type="EMBL" id="JBGBDC010000005">
    <property type="protein sequence ID" value="MEY2251976.1"/>
    <property type="molecule type" value="Genomic_DNA"/>
</dbReference>
<organism evidence="2 3">
    <name type="scientific">Comamonas sediminis</name>
    <dbReference type="NCBI Taxonomy" id="1783360"/>
    <lineage>
        <taxon>Bacteria</taxon>
        <taxon>Pseudomonadati</taxon>
        <taxon>Pseudomonadota</taxon>
        <taxon>Betaproteobacteria</taxon>
        <taxon>Burkholderiales</taxon>
        <taxon>Comamonadaceae</taxon>
        <taxon>Comamonas</taxon>
    </lineage>
</organism>
<evidence type="ECO:0000313" key="2">
    <source>
        <dbReference type="EMBL" id="MEY2251976.1"/>
    </source>
</evidence>
<reference evidence="2 3" key="1">
    <citation type="journal article" date="2016" name="Int. J. Syst. Evol. Microbiol.">
        <title>Description of Comamonas sediminis sp. nov., isolated from lagoon sediments.</title>
        <authorList>
            <person name="Subhash Y."/>
            <person name="Bang J.J."/>
            <person name="You T.H."/>
            <person name="Lee S.S."/>
        </authorList>
    </citation>
    <scope>NUCLEOTIDE SEQUENCE [LARGE SCALE GENOMIC DNA]</scope>
    <source>
        <strain evidence="2 3">JCM 31169</strain>
    </source>
</reference>
<dbReference type="PANTHER" id="PTHR30535:SF34">
    <property type="entry name" value="MOLYBDATE-BINDING PROTEIN MOLA"/>
    <property type="match status" value="1"/>
</dbReference>
<proteinExistence type="predicted"/>
<dbReference type="InterPro" id="IPR002491">
    <property type="entry name" value="ABC_transptr_periplasmic_BD"/>
</dbReference>
<feature type="domain" description="Fe/B12 periplasmic-binding" evidence="1">
    <location>
        <begin position="82"/>
        <end position="385"/>
    </location>
</feature>
<dbReference type="PROSITE" id="PS50983">
    <property type="entry name" value="FE_B12_PBP"/>
    <property type="match status" value="1"/>
</dbReference>
<keyword evidence="3" id="KW-1185">Reference proteome</keyword>
<protein>
    <submittedName>
        <fullName evidence="2">ABC transporter substrate-binding protein</fullName>
    </submittedName>
</protein>
<name>A0ABV4B372_9BURK</name>
<comment type="caution">
    <text evidence="2">The sequence shown here is derived from an EMBL/GenBank/DDBJ whole genome shotgun (WGS) entry which is preliminary data.</text>
</comment>
<dbReference type="PANTHER" id="PTHR30535">
    <property type="entry name" value="VITAMIN B12-BINDING PROTEIN"/>
    <property type="match status" value="1"/>
</dbReference>
<evidence type="ECO:0000259" key="1">
    <source>
        <dbReference type="PROSITE" id="PS50983"/>
    </source>
</evidence>
<dbReference type="SUPFAM" id="SSF53807">
    <property type="entry name" value="Helical backbone' metal receptor"/>
    <property type="match status" value="1"/>
</dbReference>
<evidence type="ECO:0000313" key="3">
    <source>
        <dbReference type="Proteomes" id="UP001562178"/>
    </source>
</evidence>
<dbReference type="Gene3D" id="3.40.50.1980">
    <property type="entry name" value="Nitrogenase molybdenum iron protein domain"/>
    <property type="match status" value="2"/>
</dbReference>
<dbReference type="Proteomes" id="UP001562178">
    <property type="component" value="Unassembled WGS sequence"/>
</dbReference>
<dbReference type="InterPro" id="IPR050902">
    <property type="entry name" value="ABC_Transporter_SBP"/>
</dbReference>
<sequence length="419" mass="44548">MTASKLSPALQAAGASLVRMPDLFRTAAQAGMRLRALGVALGLGLATGLTMAAPAQAAANAPAAQGSTVVDIVGRTVQIPAKVDHILLGEGRFLYALALMEGAEPLKRIVGWQGELAFADPNGWAAYQQRFPQITQIPLIGRSSEDSVSYEKSVSTQPDIAIFGLGGHGPGRQSSLVQALEKSGVPVVFIDFRAQPVRNTAKSIRILGQAVHREAQANAYADFYEAHLLRVQSRVKDIPAQQRPLVFAELLAGVWDGCCHTAGKGNVGEFIDAAGGINIAAGKIPGAIGDLNQEALIAQDPAIYIATGSRPQGSRPMVRAGEGVSAAQLGSSLRELAQRPGFEMLSAVRSGRAHGLWHNFYDAPTNILAIEAMAKWFYPERFADVDPQATMTEINRRFLQALPMQGAYWGDIAPLKAKP</sequence>
<dbReference type="Pfam" id="PF01497">
    <property type="entry name" value="Peripla_BP_2"/>
    <property type="match status" value="1"/>
</dbReference>
<gene>
    <name evidence="2" type="ORF">AB7A72_13245</name>
</gene>
<accession>A0ABV4B372</accession>